<dbReference type="PANTHER" id="PTHR21716">
    <property type="entry name" value="TRANSMEMBRANE PROTEIN"/>
    <property type="match status" value="1"/>
</dbReference>
<evidence type="ECO:0008006" key="10">
    <source>
        <dbReference type="Google" id="ProtNLM"/>
    </source>
</evidence>
<feature type="transmembrane region" description="Helical" evidence="8">
    <location>
        <begin position="279"/>
        <end position="298"/>
    </location>
</feature>
<name>A0A381XZ32_9ZZZZ</name>
<evidence type="ECO:0000256" key="1">
    <source>
        <dbReference type="ARBA" id="ARBA00004651"/>
    </source>
</evidence>
<feature type="transmembrane region" description="Helical" evidence="8">
    <location>
        <begin position="41"/>
        <end position="59"/>
    </location>
</feature>
<dbReference type="GO" id="GO:0055085">
    <property type="term" value="P:transmembrane transport"/>
    <property type="evidence" value="ECO:0007669"/>
    <property type="project" value="TreeGrafter"/>
</dbReference>
<comment type="subcellular location">
    <subcellularLocation>
        <location evidence="1">Cell membrane</location>
        <topology evidence="1">Multi-pass membrane protein</topology>
    </subcellularLocation>
</comment>
<dbReference type="InterPro" id="IPR002549">
    <property type="entry name" value="AI-2E-like"/>
</dbReference>
<sequence>MQLITEWFRRNFSNPQVVILGLFLFGLFAVLILLGGMLAPVLAAIVIAYLLEGLVRVLVARGLPRLVAVWLVFLGFLFFVAVVLFGLLPLVSTQATQLVQEIPAILGKGQATLHKLPELYPEVISVEQIDEIIVGIRSELTDWGQAALSPSSVVGATTVLVYLILLPLLLFFFLKDKELIIHWFREFIPEESQLVAQVWGDVDRQIGNYVRGKFWEIIIVWGVSYLTFLVLGLQYPMVLSVCLGLSVLVPFVGVAVVTFPVVLVAWFQWGWGWEFGYVIIAYIIIMGLDANVLVPLLFSEVNNLHPVAIIVAVLVFGGFWGVLGVFFAIPLANLVQAVVNAWPSNKLADQTIG</sequence>
<reference evidence="9" key="1">
    <citation type="submission" date="2018-05" db="EMBL/GenBank/DDBJ databases">
        <authorList>
            <person name="Lanie J.A."/>
            <person name="Ng W.-L."/>
            <person name="Kazmierczak K.M."/>
            <person name="Andrzejewski T.M."/>
            <person name="Davidsen T.M."/>
            <person name="Wayne K.J."/>
            <person name="Tettelin H."/>
            <person name="Glass J.I."/>
            <person name="Rusch D."/>
            <person name="Podicherti R."/>
            <person name="Tsui H.-C.T."/>
            <person name="Winkler M.E."/>
        </authorList>
    </citation>
    <scope>NUCLEOTIDE SEQUENCE</scope>
</reference>
<evidence type="ECO:0000256" key="6">
    <source>
        <dbReference type="ARBA" id="ARBA00022989"/>
    </source>
</evidence>
<feature type="transmembrane region" description="Helical" evidence="8">
    <location>
        <begin position="66"/>
        <end position="88"/>
    </location>
</feature>
<keyword evidence="3" id="KW-0813">Transport</keyword>
<dbReference type="EMBL" id="UINC01016923">
    <property type="protein sequence ID" value="SVA70086.1"/>
    <property type="molecule type" value="Genomic_DNA"/>
</dbReference>
<keyword evidence="5 8" id="KW-0812">Transmembrane</keyword>
<feature type="transmembrane region" description="Helical" evidence="8">
    <location>
        <begin position="153"/>
        <end position="174"/>
    </location>
</feature>
<gene>
    <name evidence="9" type="ORF">METZ01_LOCUS122940</name>
</gene>
<evidence type="ECO:0000313" key="9">
    <source>
        <dbReference type="EMBL" id="SVA70086.1"/>
    </source>
</evidence>
<feature type="transmembrane region" description="Helical" evidence="8">
    <location>
        <begin position="214"/>
        <end position="235"/>
    </location>
</feature>
<evidence type="ECO:0000256" key="7">
    <source>
        <dbReference type="ARBA" id="ARBA00023136"/>
    </source>
</evidence>
<feature type="transmembrane region" description="Helical" evidence="8">
    <location>
        <begin position="304"/>
        <end position="329"/>
    </location>
</feature>
<dbReference type="AlphaFoldDB" id="A0A381XZ32"/>
<keyword evidence="4" id="KW-1003">Cell membrane</keyword>
<accession>A0A381XZ32</accession>
<dbReference type="PANTHER" id="PTHR21716:SF53">
    <property type="entry name" value="PERMEASE PERM-RELATED"/>
    <property type="match status" value="1"/>
</dbReference>
<keyword evidence="7 8" id="KW-0472">Membrane</keyword>
<feature type="transmembrane region" description="Helical" evidence="8">
    <location>
        <begin position="12"/>
        <end position="35"/>
    </location>
</feature>
<protein>
    <recommendedName>
        <fullName evidence="10">AI-2E family transporter</fullName>
    </recommendedName>
</protein>
<proteinExistence type="inferred from homology"/>
<keyword evidence="6 8" id="KW-1133">Transmembrane helix</keyword>
<feature type="transmembrane region" description="Helical" evidence="8">
    <location>
        <begin position="247"/>
        <end position="267"/>
    </location>
</feature>
<comment type="similarity">
    <text evidence="2">Belongs to the autoinducer-2 exporter (AI-2E) (TC 2.A.86) family.</text>
</comment>
<evidence type="ECO:0000256" key="4">
    <source>
        <dbReference type="ARBA" id="ARBA00022475"/>
    </source>
</evidence>
<organism evidence="9">
    <name type="scientific">marine metagenome</name>
    <dbReference type="NCBI Taxonomy" id="408172"/>
    <lineage>
        <taxon>unclassified sequences</taxon>
        <taxon>metagenomes</taxon>
        <taxon>ecological metagenomes</taxon>
    </lineage>
</organism>
<evidence type="ECO:0000256" key="3">
    <source>
        <dbReference type="ARBA" id="ARBA00022448"/>
    </source>
</evidence>
<evidence type="ECO:0000256" key="8">
    <source>
        <dbReference type="SAM" id="Phobius"/>
    </source>
</evidence>
<dbReference type="GO" id="GO:0005886">
    <property type="term" value="C:plasma membrane"/>
    <property type="evidence" value="ECO:0007669"/>
    <property type="project" value="UniProtKB-SubCell"/>
</dbReference>
<evidence type="ECO:0000256" key="2">
    <source>
        <dbReference type="ARBA" id="ARBA00009773"/>
    </source>
</evidence>
<dbReference type="Pfam" id="PF01594">
    <property type="entry name" value="AI-2E_transport"/>
    <property type="match status" value="1"/>
</dbReference>
<evidence type="ECO:0000256" key="5">
    <source>
        <dbReference type="ARBA" id="ARBA00022692"/>
    </source>
</evidence>